<dbReference type="GeneID" id="98149035"/>
<dbReference type="InterPro" id="IPR018053">
    <property type="entry name" value="Glyco_hydro_32_AS"/>
</dbReference>
<dbReference type="InterPro" id="IPR013320">
    <property type="entry name" value="ConA-like_dom_sf"/>
</dbReference>
<dbReference type="InterPro" id="IPR001362">
    <property type="entry name" value="Glyco_hydro_32"/>
</dbReference>
<evidence type="ECO:0000256" key="1">
    <source>
        <dbReference type="ARBA" id="ARBA00009902"/>
    </source>
</evidence>
<evidence type="ECO:0000313" key="10">
    <source>
        <dbReference type="Proteomes" id="UP001610432"/>
    </source>
</evidence>
<gene>
    <name evidence="9" type="ORF">BJX67DRAFT_385914</name>
</gene>
<dbReference type="PROSITE" id="PS00609">
    <property type="entry name" value="GLYCOSYL_HYDROL_F32"/>
    <property type="match status" value="1"/>
</dbReference>
<evidence type="ECO:0000313" key="9">
    <source>
        <dbReference type="EMBL" id="KAL2861167.1"/>
    </source>
</evidence>
<dbReference type="InterPro" id="IPR013189">
    <property type="entry name" value="Glyco_hydro_32_C"/>
</dbReference>
<dbReference type="EMBL" id="JBFXLQ010000073">
    <property type="protein sequence ID" value="KAL2861167.1"/>
    <property type="molecule type" value="Genomic_DNA"/>
</dbReference>
<feature type="signal peptide" evidence="6">
    <location>
        <begin position="1"/>
        <end position="19"/>
    </location>
</feature>
<dbReference type="Gene3D" id="2.115.10.20">
    <property type="entry name" value="Glycosyl hydrolase domain, family 43"/>
    <property type="match status" value="1"/>
</dbReference>
<evidence type="ECO:0000256" key="6">
    <source>
        <dbReference type="SAM" id="SignalP"/>
    </source>
</evidence>
<feature type="domain" description="Glycosyl hydrolase family 32 C-terminal" evidence="8">
    <location>
        <begin position="372"/>
        <end position="526"/>
    </location>
</feature>
<dbReference type="PANTHER" id="PTHR42800">
    <property type="entry name" value="EXOINULINASE INUD (AFU_ORTHOLOGUE AFUA_5G00480)"/>
    <property type="match status" value="1"/>
</dbReference>
<dbReference type="InterPro" id="IPR023296">
    <property type="entry name" value="Glyco_hydro_beta-prop_sf"/>
</dbReference>
<reference evidence="9 10" key="1">
    <citation type="submission" date="2024-07" db="EMBL/GenBank/DDBJ databases">
        <title>Section-level genome sequencing and comparative genomics of Aspergillus sections Usti and Cavernicolus.</title>
        <authorList>
            <consortium name="Lawrence Berkeley National Laboratory"/>
            <person name="Nybo J.L."/>
            <person name="Vesth T.C."/>
            <person name="Theobald S."/>
            <person name="Frisvad J.C."/>
            <person name="Larsen T.O."/>
            <person name="Kjaerboelling I."/>
            <person name="Rothschild-Mancinelli K."/>
            <person name="Lyhne E.K."/>
            <person name="Kogle M.E."/>
            <person name="Barry K."/>
            <person name="Clum A."/>
            <person name="Na H."/>
            <person name="Ledsgaard L."/>
            <person name="Lin J."/>
            <person name="Lipzen A."/>
            <person name="Kuo A."/>
            <person name="Riley R."/>
            <person name="Mondo S."/>
            <person name="Labutti K."/>
            <person name="Haridas S."/>
            <person name="Pangalinan J."/>
            <person name="Salamov A.A."/>
            <person name="Simmons B.A."/>
            <person name="Magnuson J.K."/>
            <person name="Chen J."/>
            <person name="Drula E."/>
            <person name="Henrissat B."/>
            <person name="Wiebenga A."/>
            <person name="Lubbers R.J."/>
            <person name="Gomes A.C."/>
            <person name="Macurrencykelacurrency M.R."/>
            <person name="Stajich J."/>
            <person name="Grigoriev I.V."/>
            <person name="Mortensen U.H."/>
            <person name="De Vries R.P."/>
            <person name="Baker S.E."/>
            <person name="Andersen M.R."/>
        </authorList>
    </citation>
    <scope>NUCLEOTIDE SEQUENCE [LARGE SCALE GENOMIC DNA]</scope>
    <source>
        <strain evidence="9 10">CBS 449.75</strain>
    </source>
</reference>
<name>A0ABR4LA00_9EURO</name>
<keyword evidence="2 6" id="KW-0732">Signal</keyword>
<dbReference type="Pfam" id="PF00251">
    <property type="entry name" value="Glyco_hydro_32N"/>
    <property type="match status" value="1"/>
</dbReference>
<dbReference type="RefSeq" id="XP_070881061.1">
    <property type="nucleotide sequence ID" value="XM_071033963.1"/>
</dbReference>
<keyword evidence="4 5" id="KW-0326">Glycosidase</keyword>
<dbReference type="SUPFAM" id="SSF49899">
    <property type="entry name" value="Concanavalin A-like lectins/glucanases"/>
    <property type="match status" value="1"/>
</dbReference>
<dbReference type="GO" id="GO:0016787">
    <property type="term" value="F:hydrolase activity"/>
    <property type="evidence" value="ECO:0007669"/>
    <property type="project" value="UniProtKB-KW"/>
</dbReference>
<sequence>MLKALKTLALGGLASSVGAAYMEPYRPQFHFSPQRNWMNDPNGLVFHDGVYHLFYQYNPGGDTWGAMSWGHATSSDLAHWTQQPIALQARGFPDAITEMYFSGTVVVDEDNTSGFGEDGKTPLVAMYTSMYPVEQTLPSGKQIQANQQAQSIAYSLDNGMTWTTYDAANPVILDPPAPYQDQFREFRDPSVFWHADTAKWVAVLSLAQLHKVLFFTSDNLKNWTLESEFGPANAIGGVWECPSIFPLSLDDSQTKWVLMLGLNPGGPPGTTGSGTQYIVGQFDGTTFTADPDSIDDASANWLDRGPDFYAALGWNGLPQNNRTIIAWMNNWQYGGAIPTDPWRSAMSAPRELALKTINGKATIVQNPVDTWQSVRRGGNTSTFPTVNDGTRNLGPLGKTLDIELSFANREAGSGSEASEFGVAVAANEDLTELTRVGYDFATQEVFVDRTLSGDVSFDGTFASVYRAPLAPSADGRVALRILVDWSSVEVFGGQGEASITSQIFPSEGSEYVGLFSAGTTTNVRLRVKGVRSTWS</sequence>
<organism evidence="9 10">
    <name type="scientific">Aspergillus lucknowensis</name>
    <dbReference type="NCBI Taxonomy" id="176173"/>
    <lineage>
        <taxon>Eukaryota</taxon>
        <taxon>Fungi</taxon>
        <taxon>Dikarya</taxon>
        <taxon>Ascomycota</taxon>
        <taxon>Pezizomycotina</taxon>
        <taxon>Eurotiomycetes</taxon>
        <taxon>Eurotiomycetidae</taxon>
        <taxon>Eurotiales</taxon>
        <taxon>Aspergillaceae</taxon>
        <taxon>Aspergillus</taxon>
        <taxon>Aspergillus subgen. Nidulantes</taxon>
    </lineage>
</organism>
<feature type="domain" description="Glycosyl hydrolase family 32 N-terminal" evidence="7">
    <location>
        <begin position="30"/>
        <end position="367"/>
    </location>
</feature>
<dbReference type="InterPro" id="IPR013148">
    <property type="entry name" value="Glyco_hydro_32_N"/>
</dbReference>
<evidence type="ECO:0000256" key="2">
    <source>
        <dbReference type="ARBA" id="ARBA00022729"/>
    </source>
</evidence>
<dbReference type="PANTHER" id="PTHR42800:SF1">
    <property type="entry name" value="EXOINULINASE INUD (AFU_ORTHOLOGUE AFUA_5G00480)"/>
    <property type="match status" value="1"/>
</dbReference>
<evidence type="ECO:0000259" key="7">
    <source>
        <dbReference type="Pfam" id="PF00251"/>
    </source>
</evidence>
<dbReference type="Pfam" id="PF08244">
    <property type="entry name" value="Glyco_hydro_32C"/>
    <property type="match status" value="1"/>
</dbReference>
<proteinExistence type="inferred from homology"/>
<comment type="similarity">
    <text evidence="1 5">Belongs to the glycosyl hydrolase 32 family.</text>
</comment>
<evidence type="ECO:0000256" key="5">
    <source>
        <dbReference type="RuleBase" id="RU362110"/>
    </source>
</evidence>
<dbReference type="SUPFAM" id="SSF75005">
    <property type="entry name" value="Arabinanase/levansucrase/invertase"/>
    <property type="match status" value="1"/>
</dbReference>
<dbReference type="Gene3D" id="2.60.120.560">
    <property type="entry name" value="Exo-inulinase, domain 1"/>
    <property type="match status" value="1"/>
</dbReference>
<accession>A0ABR4LA00</accession>
<dbReference type="SMART" id="SM00640">
    <property type="entry name" value="Glyco_32"/>
    <property type="match status" value="1"/>
</dbReference>
<protein>
    <submittedName>
        <fullName evidence="9">Glycosyl hydrolase</fullName>
    </submittedName>
</protein>
<keyword evidence="3 5" id="KW-0378">Hydrolase</keyword>
<dbReference type="CDD" id="cd18622">
    <property type="entry name" value="GH32_Inu-like"/>
    <property type="match status" value="1"/>
</dbReference>
<evidence type="ECO:0000256" key="3">
    <source>
        <dbReference type="ARBA" id="ARBA00022801"/>
    </source>
</evidence>
<comment type="caution">
    <text evidence="9">The sequence shown here is derived from an EMBL/GenBank/DDBJ whole genome shotgun (WGS) entry which is preliminary data.</text>
</comment>
<dbReference type="Proteomes" id="UP001610432">
    <property type="component" value="Unassembled WGS sequence"/>
</dbReference>
<evidence type="ECO:0000256" key="4">
    <source>
        <dbReference type="ARBA" id="ARBA00023295"/>
    </source>
</evidence>
<keyword evidence="10" id="KW-1185">Reference proteome</keyword>
<evidence type="ECO:0000259" key="8">
    <source>
        <dbReference type="Pfam" id="PF08244"/>
    </source>
</evidence>
<feature type="chain" id="PRO_5046303271" evidence="6">
    <location>
        <begin position="20"/>
        <end position="535"/>
    </location>
</feature>